<dbReference type="SUPFAM" id="SSF53850">
    <property type="entry name" value="Periplasmic binding protein-like II"/>
    <property type="match status" value="1"/>
</dbReference>
<dbReference type="Proteomes" id="UP000552045">
    <property type="component" value="Unassembled WGS sequence"/>
</dbReference>
<dbReference type="Pfam" id="PF09084">
    <property type="entry name" value="NMT1"/>
    <property type="match status" value="1"/>
</dbReference>
<comment type="caution">
    <text evidence="3">The sequence shown here is derived from an EMBL/GenBank/DDBJ whole genome shotgun (WGS) entry which is preliminary data.</text>
</comment>
<dbReference type="RefSeq" id="WP_179433601.1">
    <property type="nucleotide sequence ID" value="NZ_BAABLC010000002.1"/>
</dbReference>
<sequence>MNTARFVGGAIIAVAALALASCSAGGDGPADGGSDESGGTEPTSIVVGTLPIVDTAPLHLGIEQGFFEEENLDVTTEIASGGAALLPAVVSGDYQFGFSEMTSLLIASSKGLPVQIVSEGDSSNGNTTLGEDYMEVLVAPGSDIQDVKDLEGKRVATNGISNINYVLVRDGVDAAGGDSEKVEFIEVAFPDQVNALMTGQVDAIATPEPFHTMAINQGAIPIFQTYSAVPNLTVASWFTSSQYEKSNPDVVAAFQRAIQKSLDYATENPEEARRILLDYTQLSPELVEQIVLPGWPATLNRASLEYVMEATDRYGLIEGDVDLDALLGSTPID</sequence>
<dbReference type="PROSITE" id="PS51257">
    <property type="entry name" value="PROKAR_LIPOPROTEIN"/>
    <property type="match status" value="1"/>
</dbReference>
<keyword evidence="1" id="KW-0732">Signal</keyword>
<dbReference type="InterPro" id="IPR015168">
    <property type="entry name" value="SsuA/THI5"/>
</dbReference>
<feature type="signal peptide" evidence="1">
    <location>
        <begin position="1"/>
        <end position="26"/>
    </location>
</feature>
<evidence type="ECO:0000313" key="4">
    <source>
        <dbReference type="Proteomes" id="UP000552045"/>
    </source>
</evidence>
<reference evidence="3 4" key="1">
    <citation type="submission" date="2020-07" db="EMBL/GenBank/DDBJ databases">
        <title>Sequencing the genomes of 1000 actinobacteria strains.</title>
        <authorList>
            <person name="Klenk H.-P."/>
        </authorList>
    </citation>
    <scope>NUCLEOTIDE SEQUENCE [LARGE SCALE GENOMIC DNA]</scope>
    <source>
        <strain evidence="3 4">DSM 22185</strain>
    </source>
</reference>
<dbReference type="EMBL" id="JACCBH010000001">
    <property type="protein sequence ID" value="NYD54902.1"/>
    <property type="molecule type" value="Genomic_DNA"/>
</dbReference>
<keyword evidence="4" id="KW-1185">Reference proteome</keyword>
<feature type="domain" description="SsuA/THI5-like" evidence="2">
    <location>
        <begin position="55"/>
        <end position="272"/>
    </location>
</feature>
<gene>
    <name evidence="3" type="ORF">BKA02_001957</name>
</gene>
<feature type="chain" id="PRO_5039158177" evidence="1">
    <location>
        <begin position="27"/>
        <end position="333"/>
    </location>
</feature>
<dbReference type="PANTHER" id="PTHR30024">
    <property type="entry name" value="ALIPHATIC SULFONATES-BINDING PROTEIN-RELATED"/>
    <property type="match status" value="1"/>
</dbReference>
<name>A0A7Y9EVU3_9MICO</name>
<evidence type="ECO:0000256" key="1">
    <source>
        <dbReference type="SAM" id="SignalP"/>
    </source>
</evidence>
<protein>
    <submittedName>
        <fullName evidence="3">NitT/TauT family transport system substrate-binding protein</fullName>
    </submittedName>
</protein>
<evidence type="ECO:0000313" key="3">
    <source>
        <dbReference type="EMBL" id="NYD54902.1"/>
    </source>
</evidence>
<accession>A0A7Y9EVU3</accession>
<dbReference type="Gene3D" id="3.40.190.10">
    <property type="entry name" value="Periplasmic binding protein-like II"/>
    <property type="match status" value="2"/>
</dbReference>
<evidence type="ECO:0000259" key="2">
    <source>
        <dbReference type="Pfam" id="PF09084"/>
    </source>
</evidence>
<organism evidence="3 4">
    <name type="scientific">Microbacterium pseudoresistens</name>
    <dbReference type="NCBI Taxonomy" id="640634"/>
    <lineage>
        <taxon>Bacteria</taxon>
        <taxon>Bacillati</taxon>
        <taxon>Actinomycetota</taxon>
        <taxon>Actinomycetes</taxon>
        <taxon>Micrococcales</taxon>
        <taxon>Microbacteriaceae</taxon>
        <taxon>Microbacterium</taxon>
    </lineage>
</organism>
<dbReference type="AlphaFoldDB" id="A0A7Y9EVU3"/>
<proteinExistence type="predicted"/>